<reference evidence="5 6" key="1">
    <citation type="submission" date="2019-06" db="EMBL/GenBank/DDBJ databases">
        <title>Draft genome of Streptomyces sedi sp. JCM16909.</title>
        <authorList>
            <person name="Klykleung N."/>
            <person name="Tanasupawat S."/>
            <person name="Kudo T."/>
            <person name="Yuki M."/>
            <person name="Ohkuma M."/>
        </authorList>
    </citation>
    <scope>NUCLEOTIDE SEQUENCE [LARGE SCALE GENOMIC DNA]</scope>
    <source>
        <strain evidence="5 6">JCM 16909</strain>
    </source>
</reference>
<feature type="region of interest" description="Disordered" evidence="2">
    <location>
        <begin position="270"/>
        <end position="302"/>
    </location>
</feature>
<proteinExistence type="predicted"/>
<dbReference type="OrthoDB" id="9790048at2"/>
<keyword evidence="3" id="KW-0472">Membrane</keyword>
<gene>
    <name evidence="5" type="ORF">FH715_09780</name>
</gene>
<keyword evidence="6" id="KW-1185">Reference proteome</keyword>
<keyword evidence="3" id="KW-1133">Transmembrane helix</keyword>
<name>A0A5C4V4S9_9ACTN</name>
<dbReference type="SUPFAM" id="SSF53850">
    <property type="entry name" value="Periplasmic binding protein-like II"/>
    <property type="match status" value="1"/>
</dbReference>
<comment type="caution">
    <text evidence="5">The sequence shown here is derived from an EMBL/GenBank/DDBJ whole genome shotgun (WGS) entry which is preliminary data.</text>
</comment>
<evidence type="ECO:0000259" key="4">
    <source>
        <dbReference type="Pfam" id="PF12849"/>
    </source>
</evidence>
<evidence type="ECO:0000313" key="5">
    <source>
        <dbReference type="EMBL" id="TNM30982.1"/>
    </source>
</evidence>
<feature type="region of interest" description="Disordered" evidence="2">
    <location>
        <begin position="378"/>
        <end position="400"/>
    </location>
</feature>
<feature type="transmembrane region" description="Helical" evidence="3">
    <location>
        <begin position="6"/>
        <end position="27"/>
    </location>
</feature>
<evidence type="ECO:0000313" key="6">
    <source>
        <dbReference type="Proteomes" id="UP000311713"/>
    </source>
</evidence>
<feature type="compositionally biased region" description="Basic and acidic residues" evidence="2">
    <location>
        <begin position="280"/>
        <end position="289"/>
    </location>
</feature>
<evidence type="ECO:0000256" key="1">
    <source>
        <dbReference type="ARBA" id="ARBA00022729"/>
    </source>
</evidence>
<feature type="domain" description="PBP" evidence="4">
    <location>
        <begin position="230"/>
        <end position="484"/>
    </location>
</feature>
<dbReference type="InterPro" id="IPR050811">
    <property type="entry name" value="Phosphate_ABC_transporter"/>
</dbReference>
<keyword evidence="1" id="KW-0732">Signal</keyword>
<evidence type="ECO:0000256" key="2">
    <source>
        <dbReference type="SAM" id="MobiDB-lite"/>
    </source>
</evidence>
<protein>
    <submittedName>
        <fullName evidence="5">Phosphate ABC transporter substrate-binding protein</fullName>
    </submittedName>
</protein>
<sequence>MDILRWDVFLTVLGVVVPIFAALYEFVFVGRKRLGYRVQMDTIASDEVHSAYAGSLQRLERDDGDPLVDPSFVLLRFENNGATHIDETDYAVLDDDRVGIRVVFPGRRVAGLVVTELSHDYLRPSFEGDSGLHVRDGVIQLPRVPMNRGTHYKVLATLEREPGENRAAGAAFAPPKVIGGIKGGVGSGDIPETRSRTGTSVPAIALVCFLVTIIVTQLLISLNDENAPLDCASGRLTLTGSTAFEPVLEDAAEMYERTCPDATIAVETRGSSDGLTELESAGRDHERGRPPMLAFSDGPKPEDHPLLLPRPVALSLFTLVVNEEAGVLDLTPEQLRSVFDGTYTNWSQLGGEDMPIRVVGRDDGSGTRRVLQHQVLAGDREPGSTSDNCRDRDPGAPVTRCERRSTPEVLDAVTETPGAIGYAELGAALNREELPRLRLSGHEASTETADHGAYPFWETELAYTYGELDADSLAASFLRYLTKDVGRDLIRAQGHRPCTELRNPVLCRPASGE</sequence>
<dbReference type="AlphaFoldDB" id="A0A5C4V4S9"/>
<dbReference type="PANTHER" id="PTHR30570:SF1">
    <property type="entry name" value="PHOSPHATE-BINDING PROTEIN PSTS"/>
    <property type="match status" value="1"/>
</dbReference>
<dbReference type="Proteomes" id="UP000311713">
    <property type="component" value="Unassembled WGS sequence"/>
</dbReference>
<keyword evidence="3" id="KW-0812">Transmembrane</keyword>
<dbReference type="Pfam" id="PF12849">
    <property type="entry name" value="PBP_like_2"/>
    <property type="match status" value="1"/>
</dbReference>
<feature type="transmembrane region" description="Helical" evidence="3">
    <location>
        <begin position="203"/>
        <end position="222"/>
    </location>
</feature>
<evidence type="ECO:0000256" key="3">
    <source>
        <dbReference type="SAM" id="Phobius"/>
    </source>
</evidence>
<dbReference type="Gene3D" id="3.40.190.10">
    <property type="entry name" value="Periplasmic binding protein-like II"/>
    <property type="match status" value="2"/>
</dbReference>
<accession>A0A5C4V4S9</accession>
<dbReference type="RefSeq" id="WP_139643121.1">
    <property type="nucleotide sequence ID" value="NZ_BAAAZS010000152.1"/>
</dbReference>
<dbReference type="InterPro" id="IPR024370">
    <property type="entry name" value="PBP_domain"/>
</dbReference>
<dbReference type="EMBL" id="VDGT01000006">
    <property type="protein sequence ID" value="TNM30982.1"/>
    <property type="molecule type" value="Genomic_DNA"/>
</dbReference>
<dbReference type="PANTHER" id="PTHR30570">
    <property type="entry name" value="PERIPLASMIC PHOSPHATE BINDING COMPONENT OF PHOSPHATE ABC TRANSPORTER"/>
    <property type="match status" value="1"/>
</dbReference>
<organism evidence="5 6">
    <name type="scientific">Streptomyces sedi</name>
    <dbReference type="NCBI Taxonomy" id="555059"/>
    <lineage>
        <taxon>Bacteria</taxon>
        <taxon>Bacillati</taxon>
        <taxon>Actinomycetota</taxon>
        <taxon>Actinomycetes</taxon>
        <taxon>Kitasatosporales</taxon>
        <taxon>Streptomycetaceae</taxon>
        <taxon>Streptomyces</taxon>
    </lineage>
</organism>